<evidence type="ECO:0008006" key="4">
    <source>
        <dbReference type="Google" id="ProtNLM"/>
    </source>
</evidence>
<proteinExistence type="predicted"/>
<dbReference type="Proteomes" id="UP000215788">
    <property type="component" value="Unassembled WGS sequence"/>
</dbReference>
<keyword evidence="1" id="KW-0472">Membrane</keyword>
<protein>
    <recommendedName>
        <fullName evidence="4">Transmembrane protein</fullName>
    </recommendedName>
</protein>
<evidence type="ECO:0000313" key="2">
    <source>
        <dbReference type="EMBL" id="OZY60635.1"/>
    </source>
</evidence>
<gene>
    <name evidence="2" type="ORF">CJF39_05465</name>
</gene>
<sequence length="305" mass="34321">MTLPPAGTSQKGFFSQNEYLAPLAVPTGEVANDVLGSVWIKNDVYMDVGLFAIGQAIVVLWVNVLIFTAVAFFWGDWDVLYLGIILFAYPIYLLVTVLKKPVPLPARFNRQRREVCVPINASEYWIVPWETVVAQATECYSMTQAGKYSTGGGLLVVFKNPDPEADEKVKYCRFSFASGSTRASKMVWECMRSYMEIGPDAVDTPPQYHPYTKGVLATYWEQLGEAASRKGWPLALLWEGFFGVFVFNVLFISAVHKLKLNPPPELTWPEIVEWSKPIPPEQWAKRSPELEAAIAQREAELALRD</sequence>
<organism evidence="2 3">
    <name type="scientific">Pseudomonas lundensis</name>
    <dbReference type="NCBI Taxonomy" id="86185"/>
    <lineage>
        <taxon>Bacteria</taxon>
        <taxon>Pseudomonadati</taxon>
        <taxon>Pseudomonadota</taxon>
        <taxon>Gammaproteobacteria</taxon>
        <taxon>Pseudomonadales</taxon>
        <taxon>Pseudomonadaceae</taxon>
        <taxon>Pseudomonas</taxon>
    </lineage>
</organism>
<feature type="transmembrane region" description="Helical" evidence="1">
    <location>
        <begin position="48"/>
        <end position="74"/>
    </location>
</feature>
<keyword evidence="1" id="KW-1133">Transmembrane helix</keyword>
<keyword evidence="1" id="KW-0812">Transmembrane</keyword>
<feature type="transmembrane region" description="Helical" evidence="1">
    <location>
        <begin position="80"/>
        <end position="98"/>
    </location>
</feature>
<reference evidence="2 3" key="1">
    <citation type="submission" date="2017-08" db="EMBL/GenBank/DDBJ databases">
        <title>Genomic and metabolic characterisation of spoilage-associated Pseudomonas species.</title>
        <authorList>
            <person name="Stanborough T."/>
            <person name="Fegan N."/>
            <person name="Powell S.M."/>
            <person name="Singh T."/>
            <person name="Tamplin M.L."/>
            <person name="Chandry P.S."/>
        </authorList>
    </citation>
    <scope>NUCLEOTIDE SEQUENCE [LARGE SCALE GENOMIC DNA]</scope>
    <source>
        <strain evidence="2 3">L1802</strain>
    </source>
</reference>
<name>A0A266NFS8_9PSED</name>
<accession>A0A266NFS8</accession>
<dbReference type="AlphaFoldDB" id="A0A266NFS8"/>
<evidence type="ECO:0000313" key="3">
    <source>
        <dbReference type="Proteomes" id="UP000215788"/>
    </source>
</evidence>
<comment type="caution">
    <text evidence="2">The sequence shown here is derived from an EMBL/GenBank/DDBJ whole genome shotgun (WGS) entry which is preliminary data.</text>
</comment>
<evidence type="ECO:0000256" key="1">
    <source>
        <dbReference type="SAM" id="Phobius"/>
    </source>
</evidence>
<dbReference type="EMBL" id="NQKI01000005">
    <property type="protein sequence ID" value="OZY60635.1"/>
    <property type="molecule type" value="Genomic_DNA"/>
</dbReference>
<dbReference type="OrthoDB" id="6912497at2"/>
<dbReference type="RefSeq" id="WP_094992515.1">
    <property type="nucleotide sequence ID" value="NZ_NQKI01000005.1"/>
</dbReference>